<dbReference type="Proteomes" id="UP001428341">
    <property type="component" value="Unassembled WGS sequence"/>
</dbReference>
<sequence length="58" mass="6447">MVFQESWPKLVQTSGRRTAIMAQSSQKIKNKRVQKNINSGGIKTPPKSVDDSILFGSQ</sequence>
<protein>
    <submittedName>
        <fullName evidence="2">Uncharacterized protein</fullName>
    </submittedName>
</protein>
<dbReference type="AlphaFoldDB" id="A0AAP0MJZ6"/>
<proteinExistence type="predicted"/>
<comment type="caution">
    <text evidence="2">The sequence shown here is derived from an EMBL/GenBank/DDBJ whole genome shotgun (WGS) entry which is preliminary data.</text>
</comment>
<organism evidence="2 3">
    <name type="scientific">Citrus x changshan-huyou</name>
    <dbReference type="NCBI Taxonomy" id="2935761"/>
    <lineage>
        <taxon>Eukaryota</taxon>
        <taxon>Viridiplantae</taxon>
        <taxon>Streptophyta</taxon>
        <taxon>Embryophyta</taxon>
        <taxon>Tracheophyta</taxon>
        <taxon>Spermatophyta</taxon>
        <taxon>Magnoliopsida</taxon>
        <taxon>eudicotyledons</taxon>
        <taxon>Gunneridae</taxon>
        <taxon>Pentapetalae</taxon>
        <taxon>rosids</taxon>
        <taxon>malvids</taxon>
        <taxon>Sapindales</taxon>
        <taxon>Rutaceae</taxon>
        <taxon>Aurantioideae</taxon>
        <taxon>Citrus</taxon>
    </lineage>
</organism>
<gene>
    <name evidence="2" type="ORF">WN944_002945</name>
</gene>
<keyword evidence="3" id="KW-1185">Reference proteome</keyword>
<reference evidence="2 3" key="1">
    <citation type="submission" date="2024-05" db="EMBL/GenBank/DDBJ databases">
        <title>Haplotype-resolved chromosome-level genome assembly of Huyou (Citrus changshanensis).</title>
        <authorList>
            <person name="Miao C."/>
            <person name="Chen W."/>
            <person name="Wu Y."/>
            <person name="Wang L."/>
            <person name="Zhao S."/>
            <person name="Grierson D."/>
            <person name="Xu C."/>
            <person name="Chen K."/>
        </authorList>
    </citation>
    <scope>NUCLEOTIDE SEQUENCE [LARGE SCALE GENOMIC DNA]</scope>
    <source>
        <strain evidence="2">01-14</strain>
        <tissue evidence="2">Leaf</tissue>
    </source>
</reference>
<accession>A0AAP0MJZ6</accession>
<evidence type="ECO:0000313" key="3">
    <source>
        <dbReference type="Proteomes" id="UP001428341"/>
    </source>
</evidence>
<feature type="region of interest" description="Disordered" evidence="1">
    <location>
        <begin position="21"/>
        <end position="58"/>
    </location>
</feature>
<evidence type="ECO:0000313" key="2">
    <source>
        <dbReference type="EMBL" id="KAK9210574.1"/>
    </source>
</evidence>
<dbReference type="EMBL" id="JBCGBO010000004">
    <property type="protein sequence ID" value="KAK9210574.1"/>
    <property type="molecule type" value="Genomic_DNA"/>
</dbReference>
<name>A0AAP0MJZ6_9ROSI</name>
<evidence type="ECO:0000256" key="1">
    <source>
        <dbReference type="SAM" id="MobiDB-lite"/>
    </source>
</evidence>